<dbReference type="SMART" id="SM00530">
    <property type="entry name" value="HTH_XRE"/>
    <property type="match status" value="1"/>
</dbReference>
<protein>
    <submittedName>
        <fullName evidence="3">Transcriptional regulator</fullName>
    </submittedName>
</protein>
<proteinExistence type="predicted"/>
<dbReference type="RefSeq" id="WP_085912834.1">
    <property type="nucleotide sequence ID" value="NZ_BJNH01000017.1"/>
</dbReference>
<accession>A0ABQ0RVB4</accession>
<evidence type="ECO:0000313" key="3">
    <source>
        <dbReference type="EMBL" id="GEC24615.1"/>
    </source>
</evidence>
<reference evidence="3 4" key="1">
    <citation type="submission" date="2019-06" db="EMBL/GenBank/DDBJ databases">
        <title>Whole genome shotgun sequence of Pseudonocardia saturnea NBRC 14499.</title>
        <authorList>
            <person name="Hosoyama A."/>
            <person name="Uohara A."/>
            <person name="Ohji S."/>
            <person name="Ichikawa N."/>
        </authorList>
    </citation>
    <scope>NUCLEOTIDE SEQUENCE [LARGE SCALE GENOMIC DNA]</scope>
    <source>
        <strain evidence="3 4">NBRC 14499</strain>
    </source>
</reference>
<dbReference type="Proteomes" id="UP000320693">
    <property type="component" value="Unassembled WGS sequence"/>
</dbReference>
<evidence type="ECO:0000313" key="4">
    <source>
        <dbReference type="Proteomes" id="UP000320693"/>
    </source>
</evidence>
<dbReference type="Pfam" id="PF01381">
    <property type="entry name" value="HTH_3"/>
    <property type="match status" value="1"/>
</dbReference>
<evidence type="ECO:0000259" key="2">
    <source>
        <dbReference type="PROSITE" id="PS50943"/>
    </source>
</evidence>
<dbReference type="InterPro" id="IPR010982">
    <property type="entry name" value="Lambda_DNA-bd_dom_sf"/>
</dbReference>
<dbReference type="PROSITE" id="PS50943">
    <property type="entry name" value="HTH_CROC1"/>
    <property type="match status" value="1"/>
</dbReference>
<evidence type="ECO:0000256" key="1">
    <source>
        <dbReference type="ARBA" id="ARBA00023125"/>
    </source>
</evidence>
<name>A0ABQ0RVB4_9PSEU</name>
<gene>
    <name evidence="3" type="ORF">PSA01_16440</name>
</gene>
<dbReference type="Gene3D" id="1.10.260.40">
    <property type="entry name" value="lambda repressor-like DNA-binding domains"/>
    <property type="match status" value="1"/>
</dbReference>
<dbReference type="InterPro" id="IPR001387">
    <property type="entry name" value="Cro/C1-type_HTH"/>
</dbReference>
<dbReference type="PANTHER" id="PTHR46558">
    <property type="entry name" value="TRACRIPTIONAL REGULATORY PROTEIN-RELATED-RELATED"/>
    <property type="match status" value="1"/>
</dbReference>
<dbReference type="PANTHER" id="PTHR46558:SF4">
    <property type="entry name" value="DNA-BIDING PHAGE PROTEIN"/>
    <property type="match status" value="1"/>
</dbReference>
<keyword evidence="4" id="KW-1185">Reference proteome</keyword>
<sequence length="69" mass="7748">MRNTLPELRREHGWSQQRLADELGVTRQTIISIEKGRFDPSLPLAFRLAAVFGRAIEDIFSPDPDPAGS</sequence>
<feature type="domain" description="HTH cro/C1-type" evidence="2">
    <location>
        <begin position="7"/>
        <end position="59"/>
    </location>
</feature>
<comment type="caution">
    <text evidence="3">The sequence shown here is derived from an EMBL/GenBank/DDBJ whole genome shotgun (WGS) entry which is preliminary data.</text>
</comment>
<dbReference type="EMBL" id="BJNH01000017">
    <property type="protein sequence ID" value="GEC24615.1"/>
    <property type="molecule type" value="Genomic_DNA"/>
</dbReference>
<keyword evidence="1" id="KW-0238">DNA-binding</keyword>
<organism evidence="3 4">
    <name type="scientific">Pseudonocardia saturnea</name>
    <dbReference type="NCBI Taxonomy" id="33909"/>
    <lineage>
        <taxon>Bacteria</taxon>
        <taxon>Bacillati</taxon>
        <taxon>Actinomycetota</taxon>
        <taxon>Actinomycetes</taxon>
        <taxon>Pseudonocardiales</taxon>
        <taxon>Pseudonocardiaceae</taxon>
        <taxon>Pseudonocardia</taxon>
    </lineage>
</organism>
<dbReference type="SUPFAM" id="SSF47413">
    <property type="entry name" value="lambda repressor-like DNA-binding domains"/>
    <property type="match status" value="1"/>
</dbReference>
<dbReference type="CDD" id="cd00093">
    <property type="entry name" value="HTH_XRE"/>
    <property type="match status" value="1"/>
</dbReference>